<dbReference type="InterPro" id="IPR032675">
    <property type="entry name" value="LRR_dom_sf"/>
</dbReference>
<dbReference type="InterPro" id="IPR001611">
    <property type="entry name" value="Leu-rich_rpt"/>
</dbReference>
<reference evidence="5" key="1">
    <citation type="submission" date="2021-01" db="EMBL/GenBank/DDBJ databases">
        <authorList>
            <person name="Corre E."/>
            <person name="Pelletier E."/>
            <person name="Niang G."/>
            <person name="Scheremetjew M."/>
            <person name="Finn R."/>
            <person name="Kale V."/>
            <person name="Holt S."/>
            <person name="Cochrane G."/>
            <person name="Meng A."/>
            <person name="Brown T."/>
            <person name="Cohen L."/>
        </authorList>
    </citation>
    <scope>NUCLEOTIDE SEQUENCE</scope>
    <source>
        <strain evidence="5">ECT3854</strain>
    </source>
</reference>
<keyword evidence="2" id="KW-0433">Leucine-rich repeat</keyword>
<evidence type="ECO:0000256" key="3">
    <source>
        <dbReference type="ARBA" id="ARBA00022729"/>
    </source>
</evidence>
<proteinExistence type="predicted"/>
<evidence type="ECO:0000313" key="5">
    <source>
        <dbReference type="EMBL" id="CAD8938383.1"/>
    </source>
</evidence>
<dbReference type="GO" id="GO:0016020">
    <property type="term" value="C:membrane"/>
    <property type="evidence" value="ECO:0007669"/>
    <property type="project" value="UniProtKB-SubCell"/>
</dbReference>
<dbReference type="PANTHER" id="PTHR48053:SF71">
    <property type="entry name" value="LEUCINE RICH REPEAT FAMILY PROTEIN, EXPRESSED"/>
    <property type="match status" value="1"/>
</dbReference>
<dbReference type="EMBL" id="HBFW01014850">
    <property type="protein sequence ID" value="CAD8938383.1"/>
    <property type="molecule type" value="Transcribed_RNA"/>
</dbReference>
<dbReference type="PANTHER" id="PTHR48053">
    <property type="entry name" value="LEUCINE RICH REPEAT FAMILY PROTEIN, EXPRESSED"/>
    <property type="match status" value="1"/>
</dbReference>
<evidence type="ECO:0008006" key="6">
    <source>
        <dbReference type="Google" id="ProtNLM"/>
    </source>
</evidence>
<name>A0A7S1D506_CYCTE</name>
<evidence type="ECO:0000256" key="1">
    <source>
        <dbReference type="ARBA" id="ARBA00004167"/>
    </source>
</evidence>
<gene>
    <name evidence="5" type="ORF">CTEN0397_LOCUS9446</name>
</gene>
<keyword evidence="3" id="KW-0732">Signal</keyword>
<keyword evidence="4" id="KW-0677">Repeat</keyword>
<evidence type="ECO:0000256" key="4">
    <source>
        <dbReference type="ARBA" id="ARBA00022737"/>
    </source>
</evidence>
<sequence>MELFWLFLNQFDGTIPPSLTSLPNLTHLDLDFLSLYGTIPPFGGPNASLVQCYMASNQFSGNLGRILATLPTATLEIFDVNNNLITGEIPTMIGDFSQLQRLSLSVNRIRGTIPTEIGRLQSGLRMYYSDNLLVGTIPTEIGLLTAMEYFFVSRNNNINGTIPTEVGNMASLLSFGAIQNSLTGTLPTELANCSNLVSFGVSSNRIEGNLSEIIDFFQPAMFELFLGENILTGSIPTTIGRLIGLETLVIGENQIVGHLPSEIGQLTNFTAFLLANNSITGPLPSEIGQLTNLQQFAAQRNNFTGTLPSEMAQMTSLIILDVSENSLTGSPGVITELTTIVAVRFYDNPFDGVSEVCNGNLVGVQIAANYCDNIVFNCSCCTHCCEYNSDGQRNCPSITGSVL</sequence>
<accession>A0A7S1D506</accession>
<protein>
    <recommendedName>
        <fullName evidence="6">L domain-like protein</fullName>
    </recommendedName>
</protein>
<dbReference type="SUPFAM" id="SSF52058">
    <property type="entry name" value="L domain-like"/>
    <property type="match status" value="1"/>
</dbReference>
<organism evidence="5">
    <name type="scientific">Cyclophora tenuis</name>
    <name type="common">Marine diatom</name>
    <dbReference type="NCBI Taxonomy" id="216820"/>
    <lineage>
        <taxon>Eukaryota</taxon>
        <taxon>Sar</taxon>
        <taxon>Stramenopiles</taxon>
        <taxon>Ochrophyta</taxon>
        <taxon>Bacillariophyta</taxon>
        <taxon>Fragilariophyceae</taxon>
        <taxon>Fragilariophycidae</taxon>
        <taxon>Cyclophorales</taxon>
        <taxon>Cyclophoraceae</taxon>
        <taxon>Cyclophora</taxon>
    </lineage>
</organism>
<dbReference type="Pfam" id="PF00560">
    <property type="entry name" value="LRR_1"/>
    <property type="match status" value="2"/>
</dbReference>
<evidence type="ECO:0000256" key="2">
    <source>
        <dbReference type="ARBA" id="ARBA00022614"/>
    </source>
</evidence>
<dbReference type="AlphaFoldDB" id="A0A7S1D506"/>
<comment type="subcellular location">
    <subcellularLocation>
        <location evidence="1">Membrane</location>
        <topology evidence="1">Single-pass membrane protein</topology>
    </subcellularLocation>
</comment>
<dbReference type="Gene3D" id="3.80.10.10">
    <property type="entry name" value="Ribonuclease Inhibitor"/>
    <property type="match status" value="2"/>
</dbReference>
<dbReference type="InterPro" id="IPR051716">
    <property type="entry name" value="Plant_RL_S/T_kinase"/>
</dbReference>
<dbReference type="FunFam" id="3.80.10.10:FF:000041">
    <property type="entry name" value="LRR receptor-like serine/threonine-protein kinase ERECTA"/>
    <property type="match status" value="2"/>
</dbReference>